<feature type="compositionally biased region" description="Pro residues" evidence="1">
    <location>
        <begin position="21"/>
        <end position="38"/>
    </location>
</feature>
<gene>
    <name evidence="2" type="primary">SFB3_2</name>
    <name evidence="2" type="ORF">MOBT1_001393</name>
</gene>
<reference evidence="2" key="1">
    <citation type="submission" date="2023-03" db="EMBL/GenBank/DDBJ databases">
        <title>Mating type loci evolution in Malassezia.</title>
        <authorList>
            <person name="Coelho M.A."/>
        </authorList>
    </citation>
    <scope>NUCLEOTIDE SEQUENCE</scope>
    <source>
        <strain evidence="2">CBS 7876</strain>
    </source>
</reference>
<accession>A0AAF0DZA9</accession>
<dbReference type="AlphaFoldDB" id="A0AAF0DZA9"/>
<dbReference type="EMBL" id="CP119935">
    <property type="protein sequence ID" value="WFD02709.1"/>
    <property type="molecule type" value="Genomic_DNA"/>
</dbReference>
<feature type="compositionally biased region" description="Polar residues" evidence="1">
    <location>
        <begin position="189"/>
        <end position="199"/>
    </location>
</feature>
<feature type="region of interest" description="Disordered" evidence="1">
    <location>
        <begin position="1"/>
        <end position="212"/>
    </location>
</feature>
<evidence type="ECO:0000256" key="1">
    <source>
        <dbReference type="SAM" id="MobiDB-lite"/>
    </source>
</evidence>
<keyword evidence="3" id="KW-1185">Reference proteome</keyword>
<dbReference type="PRINTS" id="PR01217">
    <property type="entry name" value="PRICHEXTENSN"/>
</dbReference>
<proteinExistence type="predicted"/>
<feature type="compositionally biased region" description="Low complexity" evidence="1">
    <location>
        <begin position="200"/>
        <end position="212"/>
    </location>
</feature>
<feature type="compositionally biased region" description="Pro residues" evidence="1">
    <location>
        <begin position="109"/>
        <end position="118"/>
    </location>
</feature>
<name>A0AAF0DZA9_9BASI</name>
<evidence type="ECO:0000313" key="3">
    <source>
        <dbReference type="Proteomes" id="UP001214603"/>
    </source>
</evidence>
<evidence type="ECO:0000313" key="2">
    <source>
        <dbReference type="EMBL" id="WFD02709.1"/>
    </source>
</evidence>
<dbReference type="Proteomes" id="UP001214603">
    <property type="component" value="Chromosome 2"/>
</dbReference>
<protein>
    <submittedName>
        <fullName evidence="2">COPII coat Sec23p-Sfb3p heterodimer component</fullName>
    </submittedName>
</protein>
<organism evidence="2 3">
    <name type="scientific">Malassezia obtusa</name>
    <dbReference type="NCBI Taxonomy" id="76774"/>
    <lineage>
        <taxon>Eukaryota</taxon>
        <taxon>Fungi</taxon>
        <taxon>Dikarya</taxon>
        <taxon>Basidiomycota</taxon>
        <taxon>Ustilaginomycotina</taxon>
        <taxon>Malasseziomycetes</taxon>
        <taxon>Malasseziales</taxon>
        <taxon>Malasseziaceae</taxon>
        <taxon>Malassezia</taxon>
    </lineage>
</organism>
<sequence length="212" mass="21353">MQATPRAPNPSRSPMPQARSPRPPTAPLPPRSPRPPTAAPGGQAPPRSPRPPGAPLPPRSPRPPARSPAPGARPAPATGLEGGMNRMAVGGASTAAARPPGTQPAATPSAPPARPPMGPARSKRAARAYHQDAAQPASSGWNDVTARPPPPQAAWQQDAVARANAHGGYTPSGPAVDDDEGGALDQIPGQRNSISQTQLAANRAAMAARTGG</sequence>
<feature type="compositionally biased region" description="Pro residues" evidence="1">
    <location>
        <begin position="46"/>
        <end position="73"/>
    </location>
</feature>
<feature type="compositionally biased region" description="Low complexity" evidence="1">
    <location>
        <begin position="99"/>
        <end position="108"/>
    </location>
</feature>